<accession>A0AAE0T9S2</accession>
<evidence type="ECO:0000313" key="2">
    <source>
        <dbReference type="EMBL" id="KAK3605798.1"/>
    </source>
</evidence>
<proteinExistence type="predicted"/>
<reference evidence="2" key="3">
    <citation type="submission" date="2023-05" db="EMBL/GenBank/DDBJ databases">
        <authorList>
            <person name="Smith C.H."/>
        </authorList>
    </citation>
    <scope>NUCLEOTIDE SEQUENCE</scope>
    <source>
        <strain evidence="2">CHS0354</strain>
        <tissue evidence="2">Mantle</tissue>
    </source>
</reference>
<comment type="caution">
    <text evidence="2">The sequence shown here is derived from an EMBL/GenBank/DDBJ whole genome shotgun (WGS) entry which is preliminary data.</text>
</comment>
<dbReference type="InterPro" id="IPR031248">
    <property type="entry name" value="RNF213"/>
</dbReference>
<dbReference type="GO" id="GO:0016887">
    <property type="term" value="F:ATP hydrolysis activity"/>
    <property type="evidence" value="ECO:0007669"/>
    <property type="project" value="InterPro"/>
</dbReference>
<protein>
    <recommendedName>
        <fullName evidence="1">AAA+ ATPase domain-containing protein</fullName>
    </recommendedName>
</protein>
<keyword evidence="3" id="KW-1185">Reference proteome</keyword>
<evidence type="ECO:0000259" key="1">
    <source>
        <dbReference type="SMART" id="SM00382"/>
    </source>
</evidence>
<feature type="domain" description="AAA+ ATPase" evidence="1">
    <location>
        <begin position="1377"/>
        <end position="1515"/>
    </location>
</feature>
<dbReference type="PANTHER" id="PTHR22605">
    <property type="entry name" value="RZ-TYPE DOMAIN-CONTAINING PROTEIN"/>
    <property type="match status" value="1"/>
</dbReference>
<dbReference type="CDD" id="cd00009">
    <property type="entry name" value="AAA"/>
    <property type="match status" value="1"/>
</dbReference>
<dbReference type="EMBL" id="JAEAOA010000205">
    <property type="protein sequence ID" value="KAK3605798.1"/>
    <property type="molecule type" value="Genomic_DNA"/>
</dbReference>
<dbReference type="InterPro" id="IPR027417">
    <property type="entry name" value="P-loop_NTPase"/>
</dbReference>
<dbReference type="PANTHER" id="PTHR22605:SF1">
    <property type="entry name" value="RZ-TYPE DOMAIN-CONTAINING PROTEIN"/>
    <property type="match status" value="1"/>
</dbReference>
<dbReference type="SUPFAM" id="SSF52540">
    <property type="entry name" value="P-loop containing nucleoside triphosphate hydrolases"/>
    <property type="match status" value="2"/>
</dbReference>
<dbReference type="Proteomes" id="UP001195483">
    <property type="component" value="Unassembled WGS sequence"/>
</dbReference>
<gene>
    <name evidence="2" type="ORF">CHS0354_002411</name>
</gene>
<name>A0AAE0T9S2_9BIVA</name>
<evidence type="ECO:0000313" key="3">
    <source>
        <dbReference type="Proteomes" id="UP001195483"/>
    </source>
</evidence>
<reference evidence="2" key="1">
    <citation type="journal article" date="2021" name="Genome Biol. Evol.">
        <title>A High-Quality Reference Genome for a Parasitic Bivalve with Doubly Uniparental Inheritance (Bivalvia: Unionida).</title>
        <authorList>
            <person name="Smith C.H."/>
        </authorList>
    </citation>
    <scope>NUCLEOTIDE SEQUENCE</scope>
    <source>
        <strain evidence="2">CHS0354</strain>
    </source>
</reference>
<dbReference type="Gene3D" id="3.40.50.300">
    <property type="entry name" value="P-loop containing nucleotide triphosphate hydrolases"/>
    <property type="match status" value="2"/>
</dbReference>
<organism evidence="2 3">
    <name type="scientific">Potamilus streckersoni</name>
    <dbReference type="NCBI Taxonomy" id="2493646"/>
    <lineage>
        <taxon>Eukaryota</taxon>
        <taxon>Metazoa</taxon>
        <taxon>Spiralia</taxon>
        <taxon>Lophotrochozoa</taxon>
        <taxon>Mollusca</taxon>
        <taxon>Bivalvia</taxon>
        <taxon>Autobranchia</taxon>
        <taxon>Heteroconchia</taxon>
        <taxon>Palaeoheterodonta</taxon>
        <taxon>Unionida</taxon>
        <taxon>Unionoidea</taxon>
        <taxon>Unionidae</taxon>
        <taxon>Ambleminae</taxon>
        <taxon>Lampsilini</taxon>
        <taxon>Potamilus</taxon>
    </lineage>
</organism>
<feature type="domain" description="AAA+ ATPase" evidence="1">
    <location>
        <begin position="1050"/>
        <end position="1178"/>
    </location>
</feature>
<dbReference type="SMART" id="SM00382">
    <property type="entry name" value="AAA"/>
    <property type="match status" value="2"/>
</dbReference>
<reference evidence="2" key="2">
    <citation type="journal article" date="2021" name="Genome Biol. Evol.">
        <title>Developing a high-quality reference genome for a parasitic bivalve with doubly uniparental inheritance (Bivalvia: Unionida).</title>
        <authorList>
            <person name="Smith C.H."/>
        </authorList>
    </citation>
    <scope>NUCLEOTIDE SEQUENCE</scope>
    <source>
        <strain evidence="2">CHS0354</strain>
        <tissue evidence="2">Mantle</tissue>
    </source>
</reference>
<dbReference type="GO" id="GO:0004842">
    <property type="term" value="F:ubiquitin-protein transferase activity"/>
    <property type="evidence" value="ECO:0007669"/>
    <property type="project" value="InterPro"/>
</dbReference>
<sequence>MVQRDELEGQDNAKMMIDVSGMESTPGAHEGLTFLESLLRRGCEMYRNIWNDFFQGNDLPLSTIQDVFKYVKDVAQEIELVENFFGNQLNEMSRSALMSYFNFSKYENTVNAMVTSISAFNINIEDDEEFKSAAQAFENLTNGQASSITLFEVYYALTTVEKAASMLNNEAVALLNALGKSLTLISFLTEIVDEDIRYLIDADEEVSEKYVKESTVSGLIEVKRFLHPFLTKDSKLRQSQTVFFTEFSKKFKESVFKDAVGKTTDCMDNLHNLKALYNSLANRSGRIREIIQNIVQHGNFNFHLRKHVCVLTVFYLQNENESTYSAANLLNLRSRALLHTAKNDDSVEAPEEINEYLRQFVQFINIGLEITELCTSLHVSGHFKYMEFSEQVEPVCLNDFRLELEKKLVEWQTDIMHCRERHYYMNFLHGFQIQMLYSYLETETIKDTRVIDNFLKFIHPKASIVGIQNIYMSLQSDKSNLSVLMNMGIALEHMCKHLTPIRRLMGSSDSGVRITESVQKGKLLIASLHENSKSVIKTVLALYKNNSKAMPEANQLLFCHPETTWDEVDLLLKRCLGAHRFGRDDSLFCLANVEMLPSERQFQLVDALRKLPKDGMFLLAIVFRGAEYHPFLHEFSNCVTHVSPMTGLSFRMCLHTECPKTFTVTSDVPGLGKTESIKGHAHHIKEKCVTLHVSGPQSKHTLVERLSKLKVQKNDVLHIDIGNIPNREELDTFLFELLFLRYVSAYTGSFFLTSDTVYIEIANTMNDILRDSLHIATSFKRKHLKWEGFDNLQISSELHSSVQVVCLYLDALENATLDKKDIVFKRTKALKPLPQEKCKQLLQKTLKVYENDLSYNLINTFVRVLADQLKKLSCSTYFRITNLSVMLGRKDRYFVKTALVMEMVDVSINFASRSVKSCRESQVSSVTSSEQNANLTTYLAERIDGMIRWEDSNHLMFLFHSQDIQTLSALYRDIEVIPDHIKKLFERQMKKNLPDFKRMSQEALQHILQKITRSNSNSLPQKELQEMAKYYALTPDNLLKMVLIVLRVRAHIPIIVIGETGCGKTSLIHYISKICDVDLRVKNIHSGIEEEDIINTVEDVNKKALELIEKKQQIWLFLDEINTNDYLWLINDIICHHSCLGRKLAPNLVLMAACNPYRLRSASAIHTAGLEGRAKTDELSRLLYRVHPLPETMVDYVWDFGSLSKTDEKMYICQMVCGKLGLSSGKEQLLSDALVISQEFIRTVEGTSCCVSLRDVRRCADLTIWFKEILNRKKKLKQTSHQQLYSNNEVEVRSIILALAHCYHCRLIDTKERKKYREALYQAFRDHHENEYKEKKLIHVIREEQKDILDRMELPAGIAKNTALQENVFVILVCILNRIPVFVVGKPGCSKSLSMQVIRSNLRGPDSRDELFQSLPQLYCVSFQGSESSTSEGIIEVFKKAQKYQESNAQEDVLSVVILDEIGLAEVSRFNPLKVLHSLLEPIGKPRPDVAVVGISNWALDASKMNRAIHLSRPEMDEDELYETGKSISDSLAESSDASYSRIISGPEREFDIHEELQGIARGYLAFVDNQRFKNFFGLRDYYSLVKYFAKELNTMTDDEINPDVKGKIILKGIQRNFGGLPLEMGSVRKCFAKYIKVLKDLDIQSNVPVLDLIKENIEDRFARHLLLIASGDSVLGIIEKQLRDIDREHVTIFGSKFEEDLTDDYSYRILSRIILCMEQGLILILKDLETVYGSLYDMLNQNYTMVGNRKNCRIALGPYSNPMCIVHDDFKCIVLIEESKLDYSDPPFLNRFEKQRLFYSEILGAENESVVLEVEEWVSSVSSIPKKHFSCKDTFPIYSKDMASSLVLQVSSKLPVHDHSLIAKAEACKMTLLQVMKPEAIVRLEISEYGQNHSEEDVEKLKELYFSLPLHDGLEHFIKSEIRGCSEGIGKLLAVFTNSNIHTDLKKLMPSFKSQIEKLGAFKSEKQLMMQMEQFWQSSDKELLFLQCKADSDGAHILLSKSIIEKLQSEYSGKDLKIQKHVCLIVHLGRNVDKSKTVPQIDFLAKWRLVMLDSLDRPRTRLPQLSKLNLMETIELKRPLDEYIKEQLFTAFACIRYGTSGRSIESISEIITKIRSCPEFLSYLEISILKWINAEYSHLTDVDKWQVQVSYDVNALYTASSLIEALEGHILSVIYKPLAMLIYEMEKQNLLDCFFVSDSSVQERRLMWNEFFSDKKMFSIGCSLPIDPECYELRTPVLKLHMPFSKLLFERVDAERNCFHELLRNVLQQNAADEIEDLDIRILQSLFDSFRDLIFPKFSEVLRLQYKNCQMDYMHDFCTLVIAKYSPENISSERINVMYWLLIRGSELRGNIVDACAMVHTTYWTSSHMIMAEFMLIETCRELVDIEDILQEICTPNINLEKKKGDGISFDFAPNNLECAEDDICTEVSFSLFQNRNAFPRQSSVNYKPDKYEKETGNVDQMFDVKEQTMTFENSIEDANPSLTEDVKALPEIVSEDPHERNYQICNELEYCTESSTQKADMTYSSSTCAEDDLDEYQERGNEVEKLEQSHTASKQFTGSLCKHNQIQEGLDTETTEKESSNEENNVTADVMSVAYDPKSLLDDGEICDEIISEIESEDQAKDVIADHDQIEIQEELDDAPTLQNILLEKLCKKILPREKILLSTEDLKQWNKRVQSILSLAVRVSKECSVVFALRFCTDLTAHILIPYKIDSFWLVQFGNMLHRDIPMHSEEFLEKVTALLRFLNSADVTIDDQQKIFSQFILRSLQSSDSHDILDWLFKMVKENRVPDSQLSHLKSSLHYATLDVPQSTLCRIIDAGHEECFKRLHENKNEIFFKLDSSIGTPWEPYWQDHPLAILMVDIFENLISESEFDIDETKKMAHAIKRLDKVERMIFEDNFSLKHLLGIAFCRQCIKSIGMVLQKEEFSIQPDLLQYLDACLKCNSIDDESKKLSIQIYLLKLLKSRFGFPKFSKLCNDLSSKLTFIESLWKCVSPWKSVDSTPLALYNIDLHQIGTNALMAFDVSKGELQHFIKKAESNCDQMLSLHSVLIQQFYLKRTVSEVTDSERTKAKDIWEVCGECELDEFNFRLIQCHLGIREYEMISELNLNLDEGSTQSNMQISSFIVELASLASSYSTGGNNAFVKCVHQPGELCNVFLPGLDVKDAKCELDQTAITTEETFVGRCINHHRFAVSNCNVKCLQCPVCTGETVEINRPLSHYYSNPECDGTIHGRNLTAVSQRLLQMIIYGLFTASLALGYSKSNDLCTLIRSPEKEEDVAKYLYLNIRSTFRYLESLLGLKQTDLDYFLHILLVRTRNLMWENVSSFSEESERDSWEKMINNVINSLVKERFIAVEEGKRQVLVLHGFDERATERQIEEIDEVGWCPCLFRLTIEPSLENLSLELYEGNKADSFPFLALVLKTLPQLELIQHIRPLISWHKACVFYASYQKKKADFRKSDYTVSSFIHEEDDQNRREHLKRKFESCKIAWETIREKATLLKLLPVMDRIHDMSTVESCLILDETSPMYNVIEILISMQNNFLDVTLALSSEKYFPALHFLQKNTVCACIPCVPVVDAKKDEIVIFDWSERYLKSSQCNIRCGQGREIKYDFRTIEMELANLLLLGKCHLLLKESFPKMIFTDELYKRYILLIEELKEVIPQKKLTSDIEAGIKSKKDKDPKLIADFLAHLGVIVSLLRRTGGKPETPLVQFLDKWNNLLTRPFPRQVLPTPESAIELGHIANVNELLEELNADGIIDSLEDEYRVHLQGSSLKFIDGFLGKSVMRAEVVLKAEKRFVHRCLLHREAAPTDSLLSYMNDSYFWPDGSLHDGMLGVGSPSVLLLYLFPSEVQVQHIHFYIQFLIRRIKPFPTLDIISRTSQNSLRTVQ</sequence>
<dbReference type="InterPro" id="IPR003593">
    <property type="entry name" value="AAA+_ATPase"/>
</dbReference>